<dbReference type="InterPro" id="IPR049624">
    <property type="entry name" value="FOXN1_4"/>
</dbReference>
<evidence type="ECO:0000256" key="2">
    <source>
        <dbReference type="ARBA" id="ARBA00023015"/>
    </source>
</evidence>
<feature type="compositionally biased region" description="Acidic residues" evidence="7">
    <location>
        <begin position="140"/>
        <end position="178"/>
    </location>
</feature>
<dbReference type="STRING" id="104421.E2AMV0"/>
<keyword evidence="10" id="KW-1185">Reference proteome</keyword>
<dbReference type="SUPFAM" id="SSF46785">
    <property type="entry name" value="Winged helix' DNA-binding domain"/>
    <property type="match status" value="1"/>
</dbReference>
<sequence>MELDTVNAYSIIGMEQGLSGDPWDCLFGSDSISDAFQGRPDMFHMDIRRCDNTGRIGWHGPGLGFDFEDVLETEEDPVGFNDKSRSSNSNLEELNLDSDSELALTLDPNLILPRNMCMPIRSPASNSEAAMLETASVEENVVENEGEETENESEVERTENDEENESEEEEEEEEEIEENEHNETEYEETEEEETEEEEEEEEETEDDEQQDAAQRLLAPSNAETPTSISSSSSSTGVRTTVASSSPTIQLTRVQMQHPKMGTVSGTMDIKMLTSSPGSHIRKQIYNNNVHDVSPAATTTVMIQAAKREKDLTGRDNPYPKPAYSYSCLIAMALKNSQTGLLPVSEIYNFMCRHFPYFKTAPTGWKNSVRHNLSLNKCFEKIEKPPGNGSQRKGCLWAIHPSKVAKMDEEVRKWSRKDPIAIKRAMVHPDHLELLERGEMKYEGERHEEILFEDAESYADSETGGSAADEIINDDENVTYDESKHIDIVDDDIVVGQLYEGLDLGDAAELLDTRLTDFPREEQSFVYEYVSCAKRQKTASLSSSPIQSKYVYQQVSATSPRKKSHLVALRPGTGAITGSLLEAD</sequence>
<feature type="compositionally biased region" description="Low complexity" evidence="7">
    <location>
        <begin position="224"/>
        <end position="245"/>
    </location>
</feature>
<dbReference type="PANTHER" id="PTHR46721:SF3">
    <property type="entry name" value="FORKHEAD BOX N1"/>
    <property type="match status" value="1"/>
</dbReference>
<dbReference type="InterPro" id="IPR036388">
    <property type="entry name" value="WH-like_DNA-bd_sf"/>
</dbReference>
<dbReference type="GO" id="GO:0000981">
    <property type="term" value="F:DNA-binding transcription factor activity, RNA polymerase II-specific"/>
    <property type="evidence" value="ECO:0007669"/>
    <property type="project" value="TreeGrafter"/>
</dbReference>
<comment type="subcellular location">
    <subcellularLocation>
        <location evidence="6">Nucleus</location>
    </subcellularLocation>
</comment>
<gene>
    <name evidence="9" type="ORF">EAG_01849</name>
</gene>
<evidence type="ECO:0000256" key="3">
    <source>
        <dbReference type="ARBA" id="ARBA00023125"/>
    </source>
</evidence>
<dbReference type="SMART" id="SM00339">
    <property type="entry name" value="FH"/>
    <property type="match status" value="1"/>
</dbReference>
<evidence type="ECO:0000256" key="5">
    <source>
        <dbReference type="ARBA" id="ARBA00023242"/>
    </source>
</evidence>
<keyword evidence="2" id="KW-0805">Transcription regulation</keyword>
<keyword evidence="5 6" id="KW-0539">Nucleus</keyword>
<dbReference type="GO" id="GO:0000976">
    <property type="term" value="F:transcription cis-regulatory region binding"/>
    <property type="evidence" value="ECO:0007669"/>
    <property type="project" value="TreeGrafter"/>
</dbReference>
<dbReference type="InterPro" id="IPR001766">
    <property type="entry name" value="Fork_head_dom"/>
</dbReference>
<dbReference type="KEGG" id="cfo:105254160"/>
<evidence type="ECO:0000256" key="1">
    <source>
        <dbReference type="ARBA" id="ARBA00022473"/>
    </source>
</evidence>
<protein>
    <submittedName>
        <fullName evidence="9">Forkhead box protein N1</fullName>
    </submittedName>
</protein>
<evidence type="ECO:0000256" key="7">
    <source>
        <dbReference type="SAM" id="MobiDB-lite"/>
    </source>
</evidence>
<feature type="domain" description="Fork-head" evidence="8">
    <location>
        <begin position="320"/>
        <end position="417"/>
    </location>
</feature>
<keyword evidence="4" id="KW-0804">Transcription</keyword>
<evidence type="ECO:0000256" key="4">
    <source>
        <dbReference type="ARBA" id="ARBA00023163"/>
    </source>
</evidence>
<keyword evidence="3 6" id="KW-0238">DNA-binding</keyword>
<dbReference type="PRINTS" id="PR00053">
    <property type="entry name" value="FORKHEAD"/>
</dbReference>
<dbReference type="AlphaFoldDB" id="E2AMV0"/>
<dbReference type="InParanoid" id="E2AMV0"/>
<evidence type="ECO:0000313" key="9">
    <source>
        <dbReference type="EMBL" id="EFN65224.1"/>
    </source>
</evidence>
<proteinExistence type="predicted"/>
<dbReference type="Proteomes" id="UP000000311">
    <property type="component" value="Unassembled WGS sequence"/>
</dbReference>
<dbReference type="GO" id="GO:0005634">
    <property type="term" value="C:nucleus"/>
    <property type="evidence" value="ECO:0007669"/>
    <property type="project" value="UniProtKB-SubCell"/>
</dbReference>
<evidence type="ECO:0000259" key="8">
    <source>
        <dbReference type="PROSITE" id="PS50039"/>
    </source>
</evidence>
<dbReference type="Pfam" id="PF00250">
    <property type="entry name" value="Forkhead"/>
    <property type="match status" value="1"/>
</dbReference>
<evidence type="ECO:0000256" key="6">
    <source>
        <dbReference type="PROSITE-ProRule" id="PRU00089"/>
    </source>
</evidence>
<dbReference type="EMBL" id="GL440936">
    <property type="protein sequence ID" value="EFN65224.1"/>
    <property type="molecule type" value="Genomic_DNA"/>
</dbReference>
<dbReference type="Gene3D" id="1.10.10.10">
    <property type="entry name" value="Winged helix-like DNA-binding domain superfamily/Winged helix DNA-binding domain"/>
    <property type="match status" value="1"/>
</dbReference>
<dbReference type="CDD" id="cd20030">
    <property type="entry name" value="FH_FOXN1-like"/>
    <property type="match status" value="1"/>
</dbReference>
<accession>E2AMV0</accession>
<dbReference type="InterPro" id="IPR036390">
    <property type="entry name" value="WH_DNA-bd_sf"/>
</dbReference>
<evidence type="ECO:0000313" key="10">
    <source>
        <dbReference type="Proteomes" id="UP000000311"/>
    </source>
</evidence>
<name>E2AMV0_CAMFO</name>
<dbReference type="PROSITE" id="PS00658">
    <property type="entry name" value="FORK_HEAD_2"/>
    <property type="match status" value="1"/>
</dbReference>
<feature type="compositionally biased region" description="Acidic residues" evidence="7">
    <location>
        <begin position="185"/>
        <end position="210"/>
    </location>
</feature>
<feature type="DNA-binding region" description="Fork-head" evidence="6">
    <location>
        <begin position="320"/>
        <end position="417"/>
    </location>
</feature>
<dbReference type="OrthoDB" id="10070006at2759"/>
<dbReference type="InterPro" id="IPR030456">
    <property type="entry name" value="TF_fork_head_CS_2"/>
</dbReference>
<dbReference type="PANTHER" id="PTHR46721">
    <property type="entry name" value="FORKHEAD BOX PROTEIN N1"/>
    <property type="match status" value="1"/>
</dbReference>
<reference evidence="9 10" key="1">
    <citation type="journal article" date="2010" name="Science">
        <title>Genomic comparison of the ants Camponotus floridanus and Harpegnathos saltator.</title>
        <authorList>
            <person name="Bonasio R."/>
            <person name="Zhang G."/>
            <person name="Ye C."/>
            <person name="Mutti N.S."/>
            <person name="Fang X."/>
            <person name="Qin N."/>
            <person name="Donahue G."/>
            <person name="Yang P."/>
            <person name="Li Q."/>
            <person name="Li C."/>
            <person name="Zhang P."/>
            <person name="Huang Z."/>
            <person name="Berger S.L."/>
            <person name="Reinberg D."/>
            <person name="Wang J."/>
            <person name="Liebig J."/>
        </authorList>
    </citation>
    <scope>NUCLEOTIDE SEQUENCE [LARGE SCALE GENOMIC DNA]</scope>
    <source>
        <strain evidence="10">C129</strain>
    </source>
</reference>
<dbReference type="PROSITE" id="PS50039">
    <property type="entry name" value="FORK_HEAD_3"/>
    <property type="match status" value="1"/>
</dbReference>
<keyword evidence="1" id="KW-0217">Developmental protein</keyword>
<dbReference type="OMA" id="HIRKQIY"/>
<feature type="region of interest" description="Disordered" evidence="7">
    <location>
        <begin position="138"/>
        <end position="249"/>
    </location>
</feature>
<organism evidence="10">
    <name type="scientific">Camponotus floridanus</name>
    <name type="common">Florida carpenter ant</name>
    <dbReference type="NCBI Taxonomy" id="104421"/>
    <lineage>
        <taxon>Eukaryota</taxon>
        <taxon>Metazoa</taxon>
        <taxon>Ecdysozoa</taxon>
        <taxon>Arthropoda</taxon>
        <taxon>Hexapoda</taxon>
        <taxon>Insecta</taxon>
        <taxon>Pterygota</taxon>
        <taxon>Neoptera</taxon>
        <taxon>Endopterygota</taxon>
        <taxon>Hymenoptera</taxon>
        <taxon>Apocrita</taxon>
        <taxon>Aculeata</taxon>
        <taxon>Formicoidea</taxon>
        <taxon>Formicidae</taxon>
        <taxon>Formicinae</taxon>
        <taxon>Camponotus</taxon>
    </lineage>
</organism>